<dbReference type="AlphaFoldDB" id="A0A2V5K1G6"/>
<comment type="subcellular location">
    <subcellularLocation>
        <location evidence="1">Cell membrane</location>
        <topology evidence="1">Multi-pass membrane protein</topology>
    </subcellularLocation>
</comment>
<feature type="transmembrane region" description="Helical" evidence="6">
    <location>
        <begin position="12"/>
        <end position="34"/>
    </location>
</feature>
<feature type="transmembrane region" description="Helical" evidence="6">
    <location>
        <begin position="245"/>
        <end position="278"/>
    </location>
</feature>
<dbReference type="EMBL" id="QJVJ01000008">
    <property type="protein sequence ID" value="PYI52941.1"/>
    <property type="molecule type" value="Genomic_DNA"/>
</dbReference>
<keyword evidence="8" id="KW-1185">Reference proteome</keyword>
<name>A0A2V5K1G6_9BACL</name>
<comment type="caution">
    <text evidence="7">The sequence shown here is derived from an EMBL/GenBank/DDBJ whole genome shotgun (WGS) entry which is preliminary data.</text>
</comment>
<feature type="transmembrane region" description="Helical" evidence="6">
    <location>
        <begin position="40"/>
        <end position="61"/>
    </location>
</feature>
<dbReference type="Pfam" id="PF01943">
    <property type="entry name" value="Polysacc_synt"/>
    <property type="match status" value="1"/>
</dbReference>
<feature type="transmembrane region" description="Helical" evidence="6">
    <location>
        <begin position="180"/>
        <end position="204"/>
    </location>
</feature>
<feature type="transmembrane region" description="Helical" evidence="6">
    <location>
        <begin position="308"/>
        <end position="328"/>
    </location>
</feature>
<dbReference type="InterPro" id="IPR002797">
    <property type="entry name" value="Polysacc_synth"/>
</dbReference>
<evidence type="ECO:0000256" key="1">
    <source>
        <dbReference type="ARBA" id="ARBA00004651"/>
    </source>
</evidence>
<feature type="transmembrane region" description="Helical" evidence="6">
    <location>
        <begin position="340"/>
        <end position="364"/>
    </location>
</feature>
<feature type="transmembrane region" description="Helical" evidence="6">
    <location>
        <begin position="459"/>
        <end position="483"/>
    </location>
</feature>
<evidence type="ECO:0000256" key="3">
    <source>
        <dbReference type="ARBA" id="ARBA00022692"/>
    </source>
</evidence>
<feature type="transmembrane region" description="Helical" evidence="6">
    <location>
        <begin position="434"/>
        <end position="453"/>
    </location>
</feature>
<evidence type="ECO:0000256" key="2">
    <source>
        <dbReference type="ARBA" id="ARBA00022475"/>
    </source>
</evidence>
<evidence type="ECO:0000256" key="6">
    <source>
        <dbReference type="SAM" id="Phobius"/>
    </source>
</evidence>
<proteinExistence type="predicted"/>
<gene>
    <name evidence="7" type="ORF">DLM86_18210</name>
</gene>
<feature type="transmembrane region" description="Helical" evidence="6">
    <location>
        <begin position="216"/>
        <end position="239"/>
    </location>
</feature>
<keyword evidence="3 6" id="KW-0812">Transmembrane</keyword>
<reference evidence="7 8" key="1">
    <citation type="submission" date="2018-05" db="EMBL/GenBank/DDBJ databases">
        <title>Paenibacillus flagellatus sp. nov., isolated from selenium mineral soil.</title>
        <authorList>
            <person name="Dai X."/>
        </authorList>
    </citation>
    <scope>NUCLEOTIDE SEQUENCE [LARGE SCALE GENOMIC DNA]</scope>
    <source>
        <strain evidence="7 8">DXL2</strain>
    </source>
</reference>
<accession>A0A2V5K1G6</accession>
<feature type="transmembrane region" description="Helical" evidence="6">
    <location>
        <begin position="81"/>
        <end position="104"/>
    </location>
</feature>
<feature type="transmembrane region" description="Helical" evidence="6">
    <location>
        <begin position="371"/>
        <end position="390"/>
    </location>
</feature>
<dbReference type="OrthoDB" id="5751261at2"/>
<dbReference type="PANTHER" id="PTHR30250">
    <property type="entry name" value="PST FAMILY PREDICTED COLANIC ACID TRANSPORTER"/>
    <property type="match status" value="1"/>
</dbReference>
<dbReference type="Proteomes" id="UP000247476">
    <property type="component" value="Unassembled WGS sequence"/>
</dbReference>
<dbReference type="PANTHER" id="PTHR30250:SF26">
    <property type="entry name" value="PSMA PROTEIN"/>
    <property type="match status" value="1"/>
</dbReference>
<feature type="transmembrane region" description="Helical" evidence="6">
    <location>
        <begin position="153"/>
        <end position="174"/>
    </location>
</feature>
<evidence type="ECO:0000313" key="7">
    <source>
        <dbReference type="EMBL" id="PYI52941.1"/>
    </source>
</evidence>
<evidence type="ECO:0000256" key="4">
    <source>
        <dbReference type="ARBA" id="ARBA00022989"/>
    </source>
</evidence>
<keyword evidence="5 6" id="KW-0472">Membrane</keyword>
<feature type="transmembrane region" description="Helical" evidence="6">
    <location>
        <begin position="396"/>
        <end position="413"/>
    </location>
</feature>
<dbReference type="RefSeq" id="WP_110841490.1">
    <property type="nucleotide sequence ID" value="NZ_QJVJ01000008.1"/>
</dbReference>
<evidence type="ECO:0000313" key="8">
    <source>
        <dbReference type="Proteomes" id="UP000247476"/>
    </source>
</evidence>
<dbReference type="InterPro" id="IPR050833">
    <property type="entry name" value="Poly_Biosynth_Transport"/>
</dbReference>
<dbReference type="GO" id="GO:0005886">
    <property type="term" value="C:plasma membrane"/>
    <property type="evidence" value="ECO:0007669"/>
    <property type="project" value="UniProtKB-SubCell"/>
</dbReference>
<organism evidence="7 8">
    <name type="scientific">Paenibacillus flagellatus</name>
    <dbReference type="NCBI Taxonomy" id="2211139"/>
    <lineage>
        <taxon>Bacteria</taxon>
        <taxon>Bacillati</taxon>
        <taxon>Bacillota</taxon>
        <taxon>Bacilli</taxon>
        <taxon>Bacillales</taxon>
        <taxon>Paenibacillaceae</taxon>
        <taxon>Paenibacillus</taxon>
    </lineage>
</organism>
<keyword evidence="4 6" id="KW-1133">Transmembrane helix</keyword>
<evidence type="ECO:0000256" key="5">
    <source>
        <dbReference type="ARBA" id="ARBA00023136"/>
    </source>
</evidence>
<sequence>MMERKYGVIIGYISMFVQNVTILILTPLMIYMWGVEDYGVYRLVITITAYFMLLDMGAGYAIIKYFSEYRGANYKNKTQNLIAIIIFFYTAISLVIITIALVAPNIFHAIFPTFSDKEIELAKLLFFVSMINVVINLFYNCIGSLLKSYEKHILLNGINLLKNIIRFTSIFYLVKIGGTAYTIVIADLIINLVFCVIAAFYIVFILKIVPKIRGITLGFIGSIFSFSGFVFIEMVAYQLVWSVDYIILGIFTSSTIIAIYSIGTMITSFFESLAIVIYNVVMPRIMQIVSDKEPNEVLTSELIKIGRINLYVLCLPVVGFVFLGKPFFSLWAGSEFISAYYVAIIVLIPQFFFRVQYVVSIVLWAKERQKVKALISIAVATINLLITIILVQRLEMIGAAIGTAFAFLFGYTIGEGLYIHKKLGLNLITLYKGIYKGTSLGMILICSISWIITRFGDTTWLSLILQTAIISILYIVIMWFVAFTKKEKRMLLSLIGK</sequence>
<protein>
    <submittedName>
        <fullName evidence="7">Uncharacterized protein</fullName>
    </submittedName>
</protein>
<keyword evidence="2" id="KW-1003">Cell membrane</keyword>
<feature type="transmembrane region" description="Helical" evidence="6">
    <location>
        <begin position="124"/>
        <end position="146"/>
    </location>
</feature>